<protein>
    <submittedName>
        <fullName evidence="1">Uncharacterized protein</fullName>
    </submittedName>
</protein>
<sequence>MMWDADENGLIGSWHELDPGAAMRLDIGGITVDIHRRNLGWEVLVKLTDVPFSFSLLGLVERDFPNYLLLLLREQCYLHRYYVELTSHILNDLHEVTTRLKEWPRAE</sequence>
<dbReference type="RefSeq" id="WP_208718092.1">
    <property type="nucleotide sequence ID" value="NZ_CP024770.1"/>
</dbReference>
<geneLocation type="plasmid" evidence="2">
    <name>pne1b</name>
</geneLocation>
<name>A0A6B9GG63_PANCY</name>
<gene>
    <name evidence="1" type="ORF">CUN67_24700</name>
</gene>
<dbReference type="Proteomes" id="UP000502005">
    <property type="component" value="Plasmid pNE1B"/>
</dbReference>
<proteinExistence type="predicted"/>
<evidence type="ECO:0000313" key="2">
    <source>
        <dbReference type="Proteomes" id="UP000502005"/>
    </source>
</evidence>
<accession>A0A6B9GG63</accession>
<dbReference type="EMBL" id="CP024770">
    <property type="protein sequence ID" value="QGY32196.1"/>
    <property type="molecule type" value="Genomic_DNA"/>
</dbReference>
<evidence type="ECO:0000313" key="1">
    <source>
        <dbReference type="EMBL" id="QGY32196.1"/>
    </source>
</evidence>
<dbReference type="AlphaFoldDB" id="A0A6B9GG63"/>
<organism evidence="1 2">
    <name type="scientific">Pantoea cypripedii</name>
    <name type="common">Pectobacterium cypripedii</name>
    <name type="synonym">Erwinia cypripedii</name>
    <dbReference type="NCBI Taxonomy" id="55209"/>
    <lineage>
        <taxon>Bacteria</taxon>
        <taxon>Pseudomonadati</taxon>
        <taxon>Pseudomonadota</taxon>
        <taxon>Gammaproteobacteria</taxon>
        <taxon>Enterobacterales</taxon>
        <taxon>Erwiniaceae</taxon>
        <taxon>Pantoea</taxon>
    </lineage>
</organism>
<keyword evidence="1" id="KW-0614">Plasmid</keyword>
<reference evidence="1 2" key="1">
    <citation type="submission" date="2017-11" db="EMBL/GenBank/DDBJ databases">
        <title>Genome sequence of Pantoea cypripedii NE1.</title>
        <authorList>
            <person name="Nascimento F.X."/>
        </authorList>
    </citation>
    <scope>NUCLEOTIDE SEQUENCE [LARGE SCALE GENOMIC DNA]</scope>
    <source>
        <strain evidence="1 2">NE1</strain>
        <plasmid evidence="2">pne1b</plasmid>
    </source>
</reference>